<dbReference type="SUPFAM" id="SSF56752">
    <property type="entry name" value="D-aminoacid aminotransferase-like PLP-dependent enzymes"/>
    <property type="match status" value="1"/>
</dbReference>
<evidence type="ECO:0000256" key="8">
    <source>
        <dbReference type="ARBA" id="ARBA00022576"/>
    </source>
</evidence>
<dbReference type="InterPro" id="IPR043131">
    <property type="entry name" value="BCAT-like_N"/>
</dbReference>
<proteinExistence type="inferred from homology"/>
<name>A0A7K3WUJ3_9FLAO</name>
<evidence type="ECO:0000256" key="5">
    <source>
        <dbReference type="ARBA" id="ARBA00005072"/>
    </source>
</evidence>
<comment type="function">
    <text evidence="2">Acts on leucine, isoleucine and valine.</text>
</comment>
<evidence type="ECO:0000256" key="2">
    <source>
        <dbReference type="ARBA" id="ARBA00003109"/>
    </source>
</evidence>
<dbReference type="GO" id="GO:0009097">
    <property type="term" value="P:isoleucine biosynthetic process"/>
    <property type="evidence" value="ECO:0007669"/>
    <property type="project" value="UniProtKB-UniPathway"/>
</dbReference>
<dbReference type="GO" id="GO:0009099">
    <property type="term" value="P:L-valine biosynthetic process"/>
    <property type="evidence" value="ECO:0007669"/>
    <property type="project" value="UniProtKB-UniPathway"/>
</dbReference>
<dbReference type="InterPro" id="IPR033939">
    <property type="entry name" value="BCAT_family"/>
</dbReference>
<dbReference type="Gene3D" id="3.30.470.10">
    <property type="match status" value="1"/>
</dbReference>
<evidence type="ECO:0000313" key="17">
    <source>
        <dbReference type="EMBL" id="NEN25349.1"/>
    </source>
</evidence>
<evidence type="ECO:0000256" key="3">
    <source>
        <dbReference type="ARBA" id="ARBA00004824"/>
    </source>
</evidence>
<accession>A0A7K3WUJ3</accession>
<dbReference type="PANTHER" id="PTHR11825">
    <property type="entry name" value="SUBGROUP IIII AMINOTRANSFERASE"/>
    <property type="match status" value="1"/>
</dbReference>
<evidence type="ECO:0000313" key="18">
    <source>
        <dbReference type="Proteomes" id="UP000486602"/>
    </source>
</evidence>
<keyword evidence="18" id="KW-1185">Reference proteome</keyword>
<comment type="pathway">
    <text evidence="3">Amino-acid biosynthesis; L-isoleucine biosynthesis; L-isoleucine from 2-oxobutanoate: step 4/4.</text>
</comment>
<dbReference type="InterPro" id="IPR005786">
    <property type="entry name" value="B_amino_transII"/>
</dbReference>
<keyword evidence="11" id="KW-0663">Pyridoxal phosphate</keyword>
<comment type="similarity">
    <text evidence="6">Belongs to the class-IV pyridoxal-phosphate-dependent aminotransferase family.</text>
</comment>
<dbReference type="UniPathway" id="UPA00049">
    <property type="reaction ID" value="UER00062"/>
</dbReference>
<comment type="catalytic activity">
    <reaction evidence="13">
        <text>L-valine + 2-oxoglutarate = 3-methyl-2-oxobutanoate + L-glutamate</text>
        <dbReference type="Rhea" id="RHEA:24813"/>
        <dbReference type="ChEBI" id="CHEBI:11851"/>
        <dbReference type="ChEBI" id="CHEBI:16810"/>
        <dbReference type="ChEBI" id="CHEBI:29985"/>
        <dbReference type="ChEBI" id="CHEBI:57762"/>
        <dbReference type="EC" id="2.6.1.42"/>
    </reaction>
</comment>
<dbReference type="UniPathway" id="UPA00048">
    <property type="reaction ID" value="UER00073"/>
</dbReference>
<gene>
    <name evidence="17" type="ORF">G3O08_17775</name>
</gene>
<dbReference type="Gene3D" id="3.20.10.10">
    <property type="entry name" value="D-amino Acid Aminotransferase, subunit A, domain 2"/>
    <property type="match status" value="1"/>
</dbReference>
<comment type="pathway">
    <text evidence="5">Amino-acid biosynthesis; L-leucine biosynthesis; L-leucine from 3-methyl-2-oxobutanoate: step 4/4.</text>
</comment>
<comment type="catalytic activity">
    <reaction evidence="14">
        <text>L-isoleucine + 2-oxoglutarate = (S)-3-methyl-2-oxopentanoate + L-glutamate</text>
        <dbReference type="Rhea" id="RHEA:24801"/>
        <dbReference type="ChEBI" id="CHEBI:16810"/>
        <dbReference type="ChEBI" id="CHEBI:29985"/>
        <dbReference type="ChEBI" id="CHEBI:35146"/>
        <dbReference type="ChEBI" id="CHEBI:58045"/>
        <dbReference type="EC" id="2.6.1.42"/>
    </reaction>
</comment>
<keyword evidence="12" id="KW-0100">Branched-chain amino acid biosynthesis</keyword>
<dbReference type="PANTHER" id="PTHR11825:SF44">
    <property type="entry name" value="BRANCHED-CHAIN-AMINO-ACID AMINOTRANSFERASE"/>
    <property type="match status" value="1"/>
</dbReference>
<dbReference type="NCBIfam" id="TIGR01123">
    <property type="entry name" value="ilvE_II"/>
    <property type="match status" value="1"/>
</dbReference>
<organism evidence="17 18">
    <name type="scientific">Cryomorpha ignava</name>
    <dbReference type="NCBI Taxonomy" id="101383"/>
    <lineage>
        <taxon>Bacteria</taxon>
        <taxon>Pseudomonadati</taxon>
        <taxon>Bacteroidota</taxon>
        <taxon>Flavobacteriia</taxon>
        <taxon>Flavobacteriales</taxon>
        <taxon>Cryomorphaceae</taxon>
        <taxon>Cryomorpha</taxon>
    </lineage>
</organism>
<dbReference type="UniPathway" id="UPA00047">
    <property type="reaction ID" value="UER00058"/>
</dbReference>
<comment type="cofactor">
    <cofactor evidence="1">
        <name>pyridoxal 5'-phosphate</name>
        <dbReference type="ChEBI" id="CHEBI:597326"/>
    </cofactor>
</comment>
<dbReference type="GO" id="GO:0004084">
    <property type="term" value="F:branched-chain-amino-acid transaminase activity"/>
    <property type="evidence" value="ECO:0007669"/>
    <property type="project" value="UniProtKB-EC"/>
</dbReference>
<evidence type="ECO:0000256" key="1">
    <source>
        <dbReference type="ARBA" id="ARBA00001933"/>
    </source>
</evidence>
<comment type="caution">
    <text evidence="17">The sequence shown here is derived from an EMBL/GenBank/DDBJ whole genome shotgun (WGS) entry which is preliminary data.</text>
</comment>
<comment type="catalytic activity">
    <reaction evidence="15">
        <text>L-leucine + 2-oxoglutarate = 4-methyl-2-oxopentanoate + L-glutamate</text>
        <dbReference type="Rhea" id="RHEA:18321"/>
        <dbReference type="ChEBI" id="CHEBI:16810"/>
        <dbReference type="ChEBI" id="CHEBI:17865"/>
        <dbReference type="ChEBI" id="CHEBI:29985"/>
        <dbReference type="ChEBI" id="CHEBI:57427"/>
        <dbReference type="EC" id="2.6.1.42"/>
    </reaction>
</comment>
<evidence type="ECO:0000256" key="14">
    <source>
        <dbReference type="ARBA" id="ARBA00048798"/>
    </source>
</evidence>
<keyword evidence="9" id="KW-0028">Amino-acid biosynthesis</keyword>
<feature type="modified residue" description="N6-(pyridoxal phosphate)lysine" evidence="16">
    <location>
        <position position="195"/>
    </location>
</feature>
<keyword evidence="8 17" id="KW-0032">Aminotransferase</keyword>
<dbReference type="InterPro" id="IPR036038">
    <property type="entry name" value="Aminotransferase-like"/>
</dbReference>
<evidence type="ECO:0000256" key="10">
    <source>
        <dbReference type="ARBA" id="ARBA00022679"/>
    </source>
</evidence>
<sequence length="355" mass="40678">MIDTTIIDIQTTQESRLAETNFDELIFGRTFADHMFVMDYKEGKWQKPTIRSFQNMSMSPASSVIHYGQSIFEGMKAFKNENGKFGLFRPDMNVKRLNKSAERMCMPKVPEDIFMEALTTLVKLDKDWIPKGEYSSLYIRPFLFATDEYIGVKASDNYRFMIFTSPVNAYYAKPVNVKVERHYTRAARGGTGFAKAAGNYGGSLYPARLANQQGYDQLLWTDSKEHKFIEESGTMNVMFVIDGKLLTPSLSDSILDGITRRSVLELVRDWGMEVEERRISVEEVLKAAEENRLQEAFGCGTAATIAHIASIADDEKVYDLPAIETREISQRLQSYFIDLKKFRIEDKHNWMLDLS</sequence>
<protein>
    <recommendedName>
        <fullName evidence="7">branched-chain-amino-acid transaminase</fullName>
        <ecNumber evidence="7">2.6.1.42</ecNumber>
    </recommendedName>
</protein>
<comment type="pathway">
    <text evidence="4">Amino-acid biosynthesis; L-valine biosynthesis; L-valine from pyruvate: step 4/4.</text>
</comment>
<evidence type="ECO:0000256" key="15">
    <source>
        <dbReference type="ARBA" id="ARBA00049229"/>
    </source>
</evidence>
<evidence type="ECO:0000256" key="6">
    <source>
        <dbReference type="ARBA" id="ARBA00009320"/>
    </source>
</evidence>
<dbReference type="AlphaFoldDB" id="A0A7K3WUJ3"/>
<evidence type="ECO:0000256" key="13">
    <source>
        <dbReference type="ARBA" id="ARBA00048212"/>
    </source>
</evidence>
<evidence type="ECO:0000256" key="9">
    <source>
        <dbReference type="ARBA" id="ARBA00022605"/>
    </source>
</evidence>
<dbReference type="EC" id="2.6.1.42" evidence="7"/>
<evidence type="ECO:0000256" key="16">
    <source>
        <dbReference type="PIRSR" id="PIRSR006468-1"/>
    </source>
</evidence>
<dbReference type="InterPro" id="IPR001544">
    <property type="entry name" value="Aminotrans_IV"/>
</dbReference>
<dbReference type="InterPro" id="IPR043132">
    <property type="entry name" value="BCAT-like_C"/>
</dbReference>
<dbReference type="PIRSF" id="PIRSF006468">
    <property type="entry name" value="BCAT1"/>
    <property type="match status" value="1"/>
</dbReference>
<reference evidence="17 18" key="1">
    <citation type="submission" date="2020-02" db="EMBL/GenBank/DDBJ databases">
        <title>Out from the shadows clarifying the taxonomy of the family Cryomorphaceae and related taxa by utilizing the GTDB taxonomic framework.</title>
        <authorList>
            <person name="Bowman J.P."/>
        </authorList>
    </citation>
    <scope>NUCLEOTIDE SEQUENCE [LARGE SCALE GENOMIC DNA]</scope>
    <source>
        <strain evidence="17 18">QSSC 1-22</strain>
    </source>
</reference>
<dbReference type="NCBIfam" id="NF009897">
    <property type="entry name" value="PRK13357.1"/>
    <property type="match status" value="1"/>
</dbReference>
<evidence type="ECO:0000256" key="7">
    <source>
        <dbReference type="ARBA" id="ARBA00013053"/>
    </source>
</evidence>
<dbReference type="Pfam" id="PF01063">
    <property type="entry name" value="Aminotran_4"/>
    <property type="match status" value="1"/>
</dbReference>
<dbReference type="GO" id="GO:0009098">
    <property type="term" value="P:L-leucine biosynthetic process"/>
    <property type="evidence" value="ECO:0007669"/>
    <property type="project" value="UniProtKB-UniPathway"/>
</dbReference>
<dbReference type="Proteomes" id="UP000486602">
    <property type="component" value="Unassembled WGS sequence"/>
</dbReference>
<keyword evidence="10 17" id="KW-0808">Transferase</keyword>
<evidence type="ECO:0000256" key="11">
    <source>
        <dbReference type="ARBA" id="ARBA00022898"/>
    </source>
</evidence>
<evidence type="ECO:0000256" key="12">
    <source>
        <dbReference type="ARBA" id="ARBA00023304"/>
    </source>
</evidence>
<dbReference type="CDD" id="cd01557">
    <property type="entry name" value="BCAT_beta_family"/>
    <property type="match status" value="1"/>
</dbReference>
<evidence type="ECO:0000256" key="4">
    <source>
        <dbReference type="ARBA" id="ARBA00004931"/>
    </source>
</evidence>
<dbReference type="EMBL" id="JAAGVY010000049">
    <property type="protein sequence ID" value="NEN25349.1"/>
    <property type="molecule type" value="Genomic_DNA"/>
</dbReference>